<dbReference type="PANTHER" id="PTHR21366">
    <property type="entry name" value="GLYOXALASE FAMILY PROTEIN"/>
    <property type="match status" value="1"/>
</dbReference>
<dbReference type="Pfam" id="PF00903">
    <property type="entry name" value="Glyoxalase"/>
    <property type="match status" value="1"/>
</dbReference>
<dbReference type="AlphaFoldDB" id="A0AA35SKV0"/>
<dbReference type="PROSITE" id="PS51819">
    <property type="entry name" value="VOC"/>
    <property type="match status" value="1"/>
</dbReference>
<sequence>MARINRLQHIVLNCMDVDASIDFYTKVLGMEIVSHNPERNMAFLSFGKEHHDIALFPFREPAERLEKNHLGLNHIALEIEGGEEELREYYQQLKANNVEIDGTMDHVMSQSIYFFDPDGNRIEIFADMLHDEAKEWLHQNGGVAKPLVLEEATAD</sequence>
<dbReference type="Gene3D" id="3.10.180.10">
    <property type="entry name" value="2,3-Dihydroxybiphenyl 1,2-Dioxygenase, domain 1"/>
    <property type="match status" value="1"/>
</dbReference>
<comment type="similarity">
    <text evidence="1">Belongs to the glyoxalase I family.</text>
</comment>
<dbReference type="InterPro" id="IPR050383">
    <property type="entry name" value="GlyoxalaseI/FosfomycinResist"/>
</dbReference>
<evidence type="ECO:0000256" key="1">
    <source>
        <dbReference type="ARBA" id="ARBA00010363"/>
    </source>
</evidence>
<name>A0AA35SKV0_GEOBA</name>
<gene>
    <name evidence="4" type="ORF">GBAR_LOCUS17847</name>
</gene>
<dbReference type="SUPFAM" id="SSF54593">
    <property type="entry name" value="Glyoxalase/Bleomycin resistance protein/Dihydroxybiphenyl dioxygenase"/>
    <property type="match status" value="1"/>
</dbReference>
<accession>A0AA35SKV0</accession>
<reference evidence="4" key="1">
    <citation type="submission" date="2023-03" db="EMBL/GenBank/DDBJ databases">
        <authorList>
            <person name="Steffen K."/>
            <person name="Cardenas P."/>
        </authorList>
    </citation>
    <scope>NUCLEOTIDE SEQUENCE</scope>
</reference>
<evidence type="ECO:0000259" key="3">
    <source>
        <dbReference type="PROSITE" id="PS51819"/>
    </source>
</evidence>
<organism evidence="4 5">
    <name type="scientific">Geodia barretti</name>
    <name type="common">Barrett's horny sponge</name>
    <dbReference type="NCBI Taxonomy" id="519541"/>
    <lineage>
        <taxon>Eukaryota</taxon>
        <taxon>Metazoa</taxon>
        <taxon>Porifera</taxon>
        <taxon>Demospongiae</taxon>
        <taxon>Heteroscleromorpha</taxon>
        <taxon>Tetractinellida</taxon>
        <taxon>Astrophorina</taxon>
        <taxon>Geodiidae</taxon>
        <taxon>Geodia</taxon>
    </lineage>
</organism>
<dbReference type="InterPro" id="IPR037523">
    <property type="entry name" value="VOC_core"/>
</dbReference>
<dbReference type="InterPro" id="IPR004360">
    <property type="entry name" value="Glyas_Fos-R_dOase_dom"/>
</dbReference>
<evidence type="ECO:0000313" key="5">
    <source>
        <dbReference type="Proteomes" id="UP001174909"/>
    </source>
</evidence>
<dbReference type="InterPro" id="IPR029068">
    <property type="entry name" value="Glyas_Bleomycin-R_OHBP_Dase"/>
</dbReference>
<evidence type="ECO:0000256" key="2">
    <source>
        <dbReference type="ARBA" id="ARBA00040140"/>
    </source>
</evidence>
<protein>
    <recommendedName>
        <fullName evidence="2">Glyoxalase domain-containing protein 5</fullName>
    </recommendedName>
</protein>
<comment type="caution">
    <text evidence="4">The sequence shown here is derived from an EMBL/GenBank/DDBJ whole genome shotgun (WGS) entry which is preliminary data.</text>
</comment>
<dbReference type="PANTHER" id="PTHR21366:SF14">
    <property type="entry name" value="GLYOXALASE DOMAIN-CONTAINING PROTEIN 5"/>
    <property type="match status" value="1"/>
</dbReference>
<evidence type="ECO:0000313" key="4">
    <source>
        <dbReference type="EMBL" id="CAI8031454.1"/>
    </source>
</evidence>
<keyword evidence="5" id="KW-1185">Reference proteome</keyword>
<dbReference type="Proteomes" id="UP001174909">
    <property type="component" value="Unassembled WGS sequence"/>
</dbReference>
<dbReference type="EMBL" id="CASHTH010002536">
    <property type="protein sequence ID" value="CAI8031454.1"/>
    <property type="molecule type" value="Genomic_DNA"/>
</dbReference>
<proteinExistence type="inferred from homology"/>
<feature type="domain" description="VOC" evidence="3">
    <location>
        <begin position="6"/>
        <end position="127"/>
    </location>
</feature>